<feature type="region of interest" description="Disordered" evidence="1">
    <location>
        <begin position="130"/>
        <end position="188"/>
    </location>
</feature>
<gene>
    <name evidence="2" type="ORF">K402DRAFT_436699</name>
</gene>
<evidence type="ECO:0000313" key="3">
    <source>
        <dbReference type="Proteomes" id="UP000800041"/>
    </source>
</evidence>
<keyword evidence="3" id="KW-1185">Reference proteome</keyword>
<feature type="compositionally biased region" description="Low complexity" evidence="1">
    <location>
        <begin position="162"/>
        <end position="180"/>
    </location>
</feature>
<dbReference type="AlphaFoldDB" id="A0A6G1GRA7"/>
<evidence type="ECO:0000256" key="1">
    <source>
        <dbReference type="SAM" id="MobiDB-lite"/>
    </source>
</evidence>
<organism evidence="2 3">
    <name type="scientific">Aulographum hederae CBS 113979</name>
    <dbReference type="NCBI Taxonomy" id="1176131"/>
    <lineage>
        <taxon>Eukaryota</taxon>
        <taxon>Fungi</taxon>
        <taxon>Dikarya</taxon>
        <taxon>Ascomycota</taxon>
        <taxon>Pezizomycotina</taxon>
        <taxon>Dothideomycetes</taxon>
        <taxon>Pleosporomycetidae</taxon>
        <taxon>Aulographales</taxon>
        <taxon>Aulographaceae</taxon>
    </lineage>
</organism>
<sequence>MCVGTQAQCDRLHAAAMASDDDRHRGTELLQRPSDRCCRQGAAAEVNASMHVYVCLAQNCRPTNVDPHRPPSPIRAISTHAHGANAPHSRSHSRSRRLTVINMTCIEVSRGLLPWPAASSTTSPSVVLQTAASEVGQQQTEGRLASSSPATGLPAQRIAGYTSVAPSSSPKSAAATTRTRCQFGPSTW</sequence>
<evidence type="ECO:0000313" key="2">
    <source>
        <dbReference type="EMBL" id="KAF1983297.1"/>
    </source>
</evidence>
<name>A0A6G1GRA7_9PEZI</name>
<dbReference type="EMBL" id="ML977176">
    <property type="protein sequence ID" value="KAF1983297.1"/>
    <property type="molecule type" value="Genomic_DNA"/>
</dbReference>
<accession>A0A6G1GRA7</accession>
<dbReference type="Proteomes" id="UP000800041">
    <property type="component" value="Unassembled WGS sequence"/>
</dbReference>
<proteinExistence type="predicted"/>
<protein>
    <submittedName>
        <fullName evidence="2">Uncharacterized protein</fullName>
    </submittedName>
</protein>
<reference evidence="2" key="1">
    <citation type="journal article" date="2020" name="Stud. Mycol.">
        <title>101 Dothideomycetes genomes: a test case for predicting lifestyles and emergence of pathogens.</title>
        <authorList>
            <person name="Haridas S."/>
            <person name="Albert R."/>
            <person name="Binder M."/>
            <person name="Bloem J."/>
            <person name="Labutti K."/>
            <person name="Salamov A."/>
            <person name="Andreopoulos B."/>
            <person name="Baker S."/>
            <person name="Barry K."/>
            <person name="Bills G."/>
            <person name="Bluhm B."/>
            <person name="Cannon C."/>
            <person name="Castanera R."/>
            <person name="Culley D."/>
            <person name="Daum C."/>
            <person name="Ezra D."/>
            <person name="Gonzalez J."/>
            <person name="Henrissat B."/>
            <person name="Kuo A."/>
            <person name="Liang C."/>
            <person name="Lipzen A."/>
            <person name="Lutzoni F."/>
            <person name="Magnuson J."/>
            <person name="Mondo S."/>
            <person name="Nolan M."/>
            <person name="Ohm R."/>
            <person name="Pangilinan J."/>
            <person name="Park H.-J."/>
            <person name="Ramirez L."/>
            <person name="Alfaro M."/>
            <person name="Sun H."/>
            <person name="Tritt A."/>
            <person name="Yoshinaga Y."/>
            <person name="Zwiers L.-H."/>
            <person name="Turgeon B."/>
            <person name="Goodwin S."/>
            <person name="Spatafora J."/>
            <person name="Crous P."/>
            <person name="Grigoriev I."/>
        </authorList>
    </citation>
    <scope>NUCLEOTIDE SEQUENCE</scope>
    <source>
        <strain evidence="2">CBS 113979</strain>
    </source>
</reference>
<feature type="compositionally biased region" description="Polar residues" evidence="1">
    <location>
        <begin position="130"/>
        <end position="150"/>
    </location>
</feature>